<evidence type="ECO:0000256" key="1">
    <source>
        <dbReference type="ARBA" id="ARBA00022679"/>
    </source>
</evidence>
<dbReference type="Pfam" id="PF00583">
    <property type="entry name" value="Acetyltransf_1"/>
    <property type="match status" value="1"/>
</dbReference>
<sequence>MSAPAVTGYVVREARPADLPGARSVMLDTFYQVFGIGYLPEYHQDVIDPDTAYLRHPRNRLWVAEHEGAIVATTAIRAQGPAHPPHPAALAARYPDATTAQLFRVYVRPEHHRRGLATRLVRAAVAHVRATPAFDCLYLHTDARTPGALDFWLTFGHIVHDARGQHDGFQTVHLEIPLRRTDPGAPSVGQGPRADGAAR</sequence>
<dbReference type="PANTHER" id="PTHR13947:SF37">
    <property type="entry name" value="LD18367P"/>
    <property type="match status" value="1"/>
</dbReference>
<dbReference type="AlphaFoldDB" id="A0A317NKM1"/>
<protein>
    <submittedName>
        <fullName evidence="4">Acetyltransferase (GNAT) family protein</fullName>
    </submittedName>
</protein>
<accession>A0A317NKM1</accession>
<dbReference type="Gene3D" id="3.40.630.30">
    <property type="match status" value="1"/>
</dbReference>
<dbReference type="PROSITE" id="PS51186">
    <property type="entry name" value="GNAT"/>
    <property type="match status" value="1"/>
</dbReference>
<dbReference type="Proteomes" id="UP000246410">
    <property type="component" value="Unassembled WGS sequence"/>
</dbReference>
<dbReference type="RefSeq" id="WP_110038506.1">
    <property type="nucleotide sequence ID" value="NZ_QGTL01000005.1"/>
</dbReference>
<keyword evidence="1 4" id="KW-0808">Transferase</keyword>
<dbReference type="InterPro" id="IPR050769">
    <property type="entry name" value="NAT_camello-type"/>
</dbReference>
<proteinExistence type="predicted"/>
<evidence type="ECO:0000313" key="5">
    <source>
        <dbReference type="Proteomes" id="UP000246410"/>
    </source>
</evidence>
<dbReference type="PANTHER" id="PTHR13947">
    <property type="entry name" value="GNAT FAMILY N-ACETYLTRANSFERASE"/>
    <property type="match status" value="1"/>
</dbReference>
<dbReference type="InterPro" id="IPR000182">
    <property type="entry name" value="GNAT_dom"/>
</dbReference>
<dbReference type="InterPro" id="IPR016181">
    <property type="entry name" value="Acyl_CoA_acyltransferase"/>
</dbReference>
<feature type="domain" description="N-acetyltransferase" evidence="3">
    <location>
        <begin position="9"/>
        <end position="179"/>
    </location>
</feature>
<evidence type="ECO:0000256" key="2">
    <source>
        <dbReference type="SAM" id="MobiDB-lite"/>
    </source>
</evidence>
<evidence type="ECO:0000313" key="4">
    <source>
        <dbReference type="EMBL" id="PWV75154.1"/>
    </source>
</evidence>
<reference evidence="4 5" key="1">
    <citation type="submission" date="2018-05" db="EMBL/GenBank/DDBJ databases">
        <title>Genomic Encyclopedia of Type Strains, Phase IV (KMG-IV): sequencing the most valuable type-strain genomes for metagenomic binning, comparative biology and taxonomic classification.</title>
        <authorList>
            <person name="Goeker M."/>
        </authorList>
    </citation>
    <scope>NUCLEOTIDE SEQUENCE [LARGE SCALE GENOMIC DNA]</scope>
    <source>
        <strain evidence="4 5">DSM 44717</strain>
    </source>
</reference>
<dbReference type="CDD" id="cd04301">
    <property type="entry name" value="NAT_SF"/>
    <property type="match status" value="1"/>
</dbReference>
<dbReference type="EMBL" id="QGTL01000005">
    <property type="protein sequence ID" value="PWV75154.1"/>
    <property type="molecule type" value="Genomic_DNA"/>
</dbReference>
<feature type="region of interest" description="Disordered" evidence="2">
    <location>
        <begin position="179"/>
        <end position="199"/>
    </location>
</feature>
<gene>
    <name evidence="4" type="ORF">DFR69_105228</name>
</gene>
<evidence type="ECO:0000259" key="3">
    <source>
        <dbReference type="PROSITE" id="PS51186"/>
    </source>
</evidence>
<comment type="caution">
    <text evidence="4">The sequence shown here is derived from an EMBL/GenBank/DDBJ whole genome shotgun (WGS) entry which is preliminary data.</text>
</comment>
<keyword evidence="5" id="KW-1185">Reference proteome</keyword>
<dbReference type="SUPFAM" id="SSF55729">
    <property type="entry name" value="Acyl-CoA N-acyltransferases (Nat)"/>
    <property type="match status" value="1"/>
</dbReference>
<name>A0A317NKM1_9NOCA</name>
<dbReference type="GO" id="GO:0008080">
    <property type="term" value="F:N-acetyltransferase activity"/>
    <property type="evidence" value="ECO:0007669"/>
    <property type="project" value="InterPro"/>
</dbReference>
<organism evidence="4 5">
    <name type="scientific">Nocardia neocaledoniensis</name>
    <dbReference type="NCBI Taxonomy" id="236511"/>
    <lineage>
        <taxon>Bacteria</taxon>
        <taxon>Bacillati</taxon>
        <taxon>Actinomycetota</taxon>
        <taxon>Actinomycetes</taxon>
        <taxon>Mycobacteriales</taxon>
        <taxon>Nocardiaceae</taxon>
        <taxon>Nocardia</taxon>
    </lineage>
</organism>